<feature type="domain" description="Acyl-CoA oxidase/dehydrogenase middle" evidence="8">
    <location>
        <begin position="125"/>
        <end position="219"/>
    </location>
</feature>
<dbReference type="AlphaFoldDB" id="A0A853BDX7"/>
<feature type="domain" description="Acyl-CoA dehydrogenase/oxidase N-terminal" evidence="9">
    <location>
        <begin position="13"/>
        <end position="120"/>
    </location>
</feature>
<dbReference type="GO" id="GO:0005886">
    <property type="term" value="C:plasma membrane"/>
    <property type="evidence" value="ECO:0007669"/>
    <property type="project" value="TreeGrafter"/>
</dbReference>
<protein>
    <submittedName>
        <fullName evidence="10">Alkylation response protein AidB-like acyl-CoA dehydrogenase</fullName>
    </submittedName>
</protein>
<keyword evidence="3 6" id="KW-0285">Flavoprotein</keyword>
<dbReference type="Pfam" id="PF00441">
    <property type="entry name" value="Acyl-CoA_dh_1"/>
    <property type="match status" value="1"/>
</dbReference>
<evidence type="ECO:0000313" key="11">
    <source>
        <dbReference type="Proteomes" id="UP000549616"/>
    </source>
</evidence>
<evidence type="ECO:0000259" key="9">
    <source>
        <dbReference type="Pfam" id="PF02771"/>
    </source>
</evidence>
<dbReference type="SUPFAM" id="SSF56645">
    <property type="entry name" value="Acyl-CoA dehydrogenase NM domain-like"/>
    <property type="match status" value="1"/>
</dbReference>
<dbReference type="PANTHER" id="PTHR43292:SF3">
    <property type="entry name" value="ACYL-COA DEHYDROGENASE FADE29"/>
    <property type="match status" value="1"/>
</dbReference>
<accession>A0A853BDX7</accession>
<organism evidence="10 11">
    <name type="scientific">Amycolatopsis endophytica</name>
    <dbReference type="NCBI Taxonomy" id="860233"/>
    <lineage>
        <taxon>Bacteria</taxon>
        <taxon>Bacillati</taxon>
        <taxon>Actinomycetota</taxon>
        <taxon>Actinomycetes</taxon>
        <taxon>Pseudonocardiales</taxon>
        <taxon>Pseudonocardiaceae</taxon>
        <taxon>Amycolatopsis</taxon>
    </lineage>
</organism>
<gene>
    <name evidence="10" type="ORF">HNR02_007023</name>
</gene>
<keyword evidence="11" id="KW-1185">Reference proteome</keyword>
<dbReference type="PANTHER" id="PTHR43292">
    <property type="entry name" value="ACYL-COA DEHYDROGENASE"/>
    <property type="match status" value="1"/>
</dbReference>
<evidence type="ECO:0000256" key="5">
    <source>
        <dbReference type="ARBA" id="ARBA00023002"/>
    </source>
</evidence>
<evidence type="ECO:0000256" key="6">
    <source>
        <dbReference type="RuleBase" id="RU362125"/>
    </source>
</evidence>
<dbReference type="Gene3D" id="1.20.140.10">
    <property type="entry name" value="Butyryl-CoA Dehydrogenase, subunit A, domain 3"/>
    <property type="match status" value="1"/>
</dbReference>
<feature type="domain" description="Acyl-CoA dehydrogenase/oxidase C-terminal" evidence="7">
    <location>
        <begin position="232"/>
        <end position="381"/>
    </location>
</feature>
<dbReference type="Gene3D" id="2.40.110.10">
    <property type="entry name" value="Butyryl-CoA Dehydrogenase, subunit A, domain 2"/>
    <property type="match status" value="1"/>
</dbReference>
<dbReference type="Proteomes" id="UP000549616">
    <property type="component" value="Unassembled WGS sequence"/>
</dbReference>
<evidence type="ECO:0000256" key="3">
    <source>
        <dbReference type="ARBA" id="ARBA00022630"/>
    </source>
</evidence>
<dbReference type="InterPro" id="IPR037069">
    <property type="entry name" value="AcylCoA_DH/ox_N_sf"/>
</dbReference>
<evidence type="ECO:0000256" key="4">
    <source>
        <dbReference type="ARBA" id="ARBA00022827"/>
    </source>
</evidence>
<reference evidence="10 11" key="1">
    <citation type="submission" date="2020-07" db="EMBL/GenBank/DDBJ databases">
        <title>Sequencing the genomes of 1000 actinobacteria strains.</title>
        <authorList>
            <person name="Klenk H.-P."/>
        </authorList>
    </citation>
    <scope>NUCLEOTIDE SEQUENCE [LARGE SCALE GENOMIC DNA]</scope>
    <source>
        <strain evidence="10 11">DSM 104006</strain>
    </source>
</reference>
<dbReference type="InterPro" id="IPR009075">
    <property type="entry name" value="AcylCo_DH/oxidase_C"/>
</dbReference>
<dbReference type="FunFam" id="2.40.110.10:FF:000011">
    <property type="entry name" value="Acyl-CoA dehydrogenase FadE34"/>
    <property type="match status" value="1"/>
</dbReference>
<dbReference type="InterPro" id="IPR052161">
    <property type="entry name" value="Mycobact_Acyl-CoA_DH"/>
</dbReference>
<dbReference type="EMBL" id="JACCFK010000002">
    <property type="protein sequence ID" value="NYI93648.1"/>
    <property type="molecule type" value="Genomic_DNA"/>
</dbReference>
<dbReference type="Pfam" id="PF02770">
    <property type="entry name" value="Acyl-CoA_dh_M"/>
    <property type="match status" value="1"/>
</dbReference>
<comment type="caution">
    <text evidence="10">The sequence shown here is derived from an EMBL/GenBank/DDBJ whole genome shotgun (WGS) entry which is preliminary data.</text>
</comment>
<dbReference type="InterPro" id="IPR006091">
    <property type="entry name" value="Acyl-CoA_Oxase/DH_mid-dom"/>
</dbReference>
<keyword evidence="4 6" id="KW-0274">FAD</keyword>
<dbReference type="InterPro" id="IPR036250">
    <property type="entry name" value="AcylCo_DH-like_C"/>
</dbReference>
<dbReference type="InterPro" id="IPR009100">
    <property type="entry name" value="AcylCoA_DH/oxidase_NM_dom_sf"/>
</dbReference>
<dbReference type="InterPro" id="IPR046373">
    <property type="entry name" value="Acyl-CoA_Oxase/DH_mid-dom_sf"/>
</dbReference>
<dbReference type="Gene3D" id="1.10.540.10">
    <property type="entry name" value="Acyl-CoA dehydrogenase/oxidase, N-terminal domain"/>
    <property type="match status" value="1"/>
</dbReference>
<dbReference type="GO" id="GO:0016627">
    <property type="term" value="F:oxidoreductase activity, acting on the CH-CH group of donors"/>
    <property type="evidence" value="ECO:0007669"/>
    <property type="project" value="InterPro"/>
</dbReference>
<evidence type="ECO:0000259" key="8">
    <source>
        <dbReference type="Pfam" id="PF02770"/>
    </source>
</evidence>
<comment type="similarity">
    <text evidence="2 6">Belongs to the acyl-CoA dehydrogenase family.</text>
</comment>
<evidence type="ECO:0000256" key="1">
    <source>
        <dbReference type="ARBA" id="ARBA00001974"/>
    </source>
</evidence>
<comment type="cofactor">
    <cofactor evidence="1 6">
        <name>FAD</name>
        <dbReference type="ChEBI" id="CHEBI:57692"/>
    </cofactor>
</comment>
<dbReference type="RefSeq" id="WP_179777797.1">
    <property type="nucleotide sequence ID" value="NZ_JACCFK010000002.1"/>
</dbReference>
<dbReference type="GO" id="GO:0050660">
    <property type="term" value="F:flavin adenine dinucleotide binding"/>
    <property type="evidence" value="ECO:0007669"/>
    <property type="project" value="InterPro"/>
</dbReference>
<proteinExistence type="inferred from homology"/>
<name>A0A853BDX7_9PSEU</name>
<sequence length="387" mass="42447">MTSPAPVEPQALEAYRLNARSWLADSAPPPLSQDYRLRTEVLREWHSTLYRSGWVGIDWPSEHGGQGLSLEHALIFIEESARAGAPQPFGAIGLHVVGPTLLRYGTRQQLERFVEPLLSGAEIWCQGFSEPDAGSDLASLRTRAAVENDGFVLTGQKIWTSWADDADWCAVLARTDPDRPKHKGISYLLVDMHAPGVTVRPITQITGDAEFCEVFFEDVRVPRSNLLGPLHGGWELAMHTLGHERSGYALRRRAELEVSYRNLLESVRREDSDSDVAAAIGAAYITLSGLSALSRRAVRRARDGEIPSPWDSVDKLALAKGEQHLSGTALDLLGAHRAAPLTRGTSLDGEQIVKDYLHGRAASVYGGSEQIQLTIVAERLLGLPRAR</sequence>
<keyword evidence="5 6" id="KW-0560">Oxidoreductase</keyword>
<dbReference type="InterPro" id="IPR013786">
    <property type="entry name" value="AcylCoA_DH/ox_N"/>
</dbReference>
<dbReference type="SUPFAM" id="SSF47203">
    <property type="entry name" value="Acyl-CoA dehydrogenase C-terminal domain-like"/>
    <property type="match status" value="1"/>
</dbReference>
<evidence type="ECO:0000256" key="2">
    <source>
        <dbReference type="ARBA" id="ARBA00009347"/>
    </source>
</evidence>
<evidence type="ECO:0000259" key="7">
    <source>
        <dbReference type="Pfam" id="PF00441"/>
    </source>
</evidence>
<evidence type="ECO:0000313" key="10">
    <source>
        <dbReference type="EMBL" id="NYI93648.1"/>
    </source>
</evidence>
<dbReference type="Pfam" id="PF02771">
    <property type="entry name" value="Acyl-CoA_dh_N"/>
    <property type="match status" value="1"/>
</dbReference>